<gene>
    <name evidence="2" type="ORF">HAZT_HAZT011449</name>
</gene>
<organism evidence="2">
    <name type="scientific">Hyalella azteca</name>
    <name type="common">Amphipod</name>
    <dbReference type="NCBI Taxonomy" id="294128"/>
    <lineage>
        <taxon>Eukaryota</taxon>
        <taxon>Metazoa</taxon>
        <taxon>Ecdysozoa</taxon>
        <taxon>Arthropoda</taxon>
        <taxon>Crustacea</taxon>
        <taxon>Multicrustacea</taxon>
        <taxon>Malacostraca</taxon>
        <taxon>Eumalacostraca</taxon>
        <taxon>Peracarida</taxon>
        <taxon>Amphipoda</taxon>
        <taxon>Senticaudata</taxon>
        <taxon>Talitrida</taxon>
        <taxon>Talitroidea</taxon>
        <taxon>Hyalellidae</taxon>
        <taxon>Hyalella</taxon>
    </lineage>
</organism>
<feature type="compositionally biased region" description="Basic and acidic residues" evidence="1">
    <location>
        <begin position="1"/>
        <end position="17"/>
    </location>
</feature>
<dbReference type="Proteomes" id="UP000711488">
    <property type="component" value="Unassembled WGS sequence"/>
</dbReference>
<proteinExistence type="predicted"/>
<sequence length="364" mass="40306">MPIARSPDRSGFPDKTTRPPSGSLGADTKKRKEIEDCLADIPDDAPAAIQELSQVFVNSIVTSRPEATTARPDEGALAANLPVVSLPFEGSSLPQNMISTAIASGQDKVVLPKKDITPFDDNDVTKWQRMTKRLLDQHGSVNFDFVSSEVALLKQPLFGNISGKDKPKEKPDSSRRQKKVLSASTEGHESGKKFCVYCQRNDHYICSCKTFSDRSISNMRGFVRQNNLCLGCLRSGHMSKYCTSDRRVKYASNPTALHDPSLSSEPPNTNRPTTSDCVAPKDKKRWPFIKKDVPTEQDVEELLYLKDAPFKFIDSDILLLLGMNAPELIKPRDVIGEEDNLLFATRHALGWAINGPVGRGPRSY</sequence>
<feature type="region of interest" description="Disordered" evidence="1">
    <location>
        <begin position="1"/>
        <end position="31"/>
    </location>
</feature>
<dbReference type="EMBL" id="JQDR03017531">
    <property type="protein sequence ID" value="KAA0183623.1"/>
    <property type="molecule type" value="Genomic_DNA"/>
</dbReference>
<dbReference type="PANTHER" id="PTHR47331:SF5">
    <property type="entry name" value="RIBONUCLEASE H"/>
    <property type="match status" value="1"/>
</dbReference>
<reference evidence="2" key="2">
    <citation type="journal article" date="2018" name="Environ. Sci. Technol.">
        <title>The Toxicogenome of Hyalella azteca: A Model for Sediment Ecotoxicology and Evolutionary Toxicology.</title>
        <authorList>
            <person name="Poynton H.C."/>
            <person name="Hasenbein S."/>
            <person name="Benoit J.B."/>
            <person name="Sepulveda M.S."/>
            <person name="Poelchau M.F."/>
            <person name="Hughes D.S.T."/>
            <person name="Murali S.C."/>
            <person name="Chen S."/>
            <person name="Glastad K.M."/>
            <person name="Goodisman M.A.D."/>
            <person name="Werren J.H."/>
            <person name="Vineis J.H."/>
            <person name="Bowen J.L."/>
            <person name="Friedrich M."/>
            <person name="Jones J."/>
            <person name="Robertson H.M."/>
            <person name="Feyereisen R."/>
            <person name="Mechler-Hickson A."/>
            <person name="Mathers N."/>
            <person name="Lee C.E."/>
            <person name="Colbourne J.K."/>
            <person name="Biales A."/>
            <person name="Johnston J.S."/>
            <person name="Wellborn G.A."/>
            <person name="Rosendale A.J."/>
            <person name="Cridge A.G."/>
            <person name="Munoz-Torres M.C."/>
            <person name="Bain P.A."/>
            <person name="Manny A.R."/>
            <person name="Major K.M."/>
            <person name="Lambert F.N."/>
            <person name="Vulpe C.D."/>
            <person name="Tuck P."/>
            <person name="Blalock B.J."/>
            <person name="Lin Y.Y."/>
            <person name="Smith M.E."/>
            <person name="Ochoa-Acuna H."/>
            <person name="Chen M.M."/>
            <person name="Childers C.P."/>
            <person name="Qu J."/>
            <person name="Dugan S."/>
            <person name="Lee S.L."/>
            <person name="Chao H."/>
            <person name="Dinh H."/>
            <person name="Han Y."/>
            <person name="Doddapaneni H."/>
            <person name="Worley K.C."/>
            <person name="Muzny D.M."/>
            <person name="Gibbs R.A."/>
            <person name="Richards S."/>
        </authorList>
    </citation>
    <scope>NUCLEOTIDE SEQUENCE</scope>
    <source>
        <strain evidence="2">HAZT.00-mixed</strain>
        <tissue evidence="2">Whole organism</tissue>
    </source>
</reference>
<comment type="caution">
    <text evidence="2">The sequence shown here is derived from an EMBL/GenBank/DDBJ whole genome shotgun (WGS) entry which is preliminary data.</text>
</comment>
<feature type="compositionally biased region" description="Polar residues" evidence="1">
    <location>
        <begin position="261"/>
        <end position="276"/>
    </location>
</feature>
<reference evidence="2" key="1">
    <citation type="submission" date="2014-08" db="EMBL/GenBank/DDBJ databases">
        <authorList>
            <person name="Murali S."/>
            <person name="Richards S."/>
            <person name="Bandaranaike D."/>
            <person name="Bellair M."/>
            <person name="Blankenburg K."/>
            <person name="Chao H."/>
            <person name="Dinh H."/>
            <person name="Doddapaneni H."/>
            <person name="Dugan-Rocha S."/>
            <person name="Elkadiri S."/>
            <person name="Gnanaolivu R."/>
            <person name="Hughes D."/>
            <person name="Lee S."/>
            <person name="Li M."/>
            <person name="Ming W."/>
            <person name="Munidasa M."/>
            <person name="Muniz J."/>
            <person name="Nguyen L."/>
            <person name="Osuji N."/>
            <person name="Pu L.-L."/>
            <person name="Puazo M."/>
            <person name="Skinner E."/>
            <person name="Qu C."/>
            <person name="Quiroz J."/>
            <person name="Raj R."/>
            <person name="Weissenberger G."/>
            <person name="Xin Y."/>
            <person name="Zou X."/>
            <person name="Han Y."/>
            <person name="Worley K."/>
            <person name="Muzny D."/>
            <person name="Gibbs R."/>
        </authorList>
    </citation>
    <scope>NUCLEOTIDE SEQUENCE</scope>
    <source>
        <strain evidence="2">HAZT.00-mixed</strain>
        <tissue evidence="2">Whole organism</tissue>
    </source>
</reference>
<protein>
    <recommendedName>
        <fullName evidence="3">CCHC-type domain-containing protein</fullName>
    </recommendedName>
</protein>
<dbReference type="AlphaFoldDB" id="A0A6A0GP85"/>
<evidence type="ECO:0000256" key="1">
    <source>
        <dbReference type="SAM" id="MobiDB-lite"/>
    </source>
</evidence>
<accession>A0A6A0GP85</accession>
<feature type="region of interest" description="Disordered" evidence="1">
    <location>
        <begin position="161"/>
        <end position="185"/>
    </location>
</feature>
<dbReference type="OrthoDB" id="7555193at2759"/>
<evidence type="ECO:0008006" key="3">
    <source>
        <dbReference type="Google" id="ProtNLM"/>
    </source>
</evidence>
<name>A0A6A0GP85_HYAAZ</name>
<evidence type="ECO:0000313" key="2">
    <source>
        <dbReference type="EMBL" id="KAA0183623.1"/>
    </source>
</evidence>
<reference evidence="2" key="3">
    <citation type="submission" date="2019-06" db="EMBL/GenBank/DDBJ databases">
        <authorList>
            <person name="Poynton C."/>
            <person name="Hasenbein S."/>
            <person name="Benoit J.B."/>
            <person name="Sepulveda M.S."/>
            <person name="Poelchau M.F."/>
            <person name="Murali S.C."/>
            <person name="Chen S."/>
            <person name="Glastad K.M."/>
            <person name="Werren J.H."/>
            <person name="Vineis J.H."/>
            <person name="Bowen J.L."/>
            <person name="Friedrich M."/>
            <person name="Jones J."/>
            <person name="Robertson H.M."/>
            <person name="Feyereisen R."/>
            <person name="Mechler-Hickson A."/>
            <person name="Mathers N."/>
            <person name="Lee C.E."/>
            <person name="Colbourne J.K."/>
            <person name="Biales A."/>
            <person name="Johnston J.S."/>
            <person name="Wellborn G.A."/>
            <person name="Rosendale A.J."/>
            <person name="Cridge A.G."/>
            <person name="Munoz-Torres M.C."/>
            <person name="Bain P.A."/>
            <person name="Manny A.R."/>
            <person name="Major K.M."/>
            <person name="Lambert F.N."/>
            <person name="Vulpe C.D."/>
            <person name="Tuck P."/>
            <person name="Blalock B.J."/>
            <person name="Lin Y.-Y."/>
            <person name="Smith M.E."/>
            <person name="Ochoa-Acuna H."/>
            <person name="Chen M.-J.M."/>
            <person name="Childers C.P."/>
            <person name="Qu J."/>
            <person name="Dugan S."/>
            <person name="Lee S.L."/>
            <person name="Chao H."/>
            <person name="Dinh H."/>
            <person name="Han Y."/>
            <person name="Doddapaneni H."/>
            <person name="Worley K.C."/>
            <person name="Muzny D.M."/>
            <person name="Gibbs R.A."/>
            <person name="Richards S."/>
        </authorList>
    </citation>
    <scope>NUCLEOTIDE SEQUENCE</scope>
    <source>
        <strain evidence="2">HAZT.00-mixed</strain>
        <tissue evidence="2">Whole organism</tissue>
    </source>
</reference>
<dbReference type="PANTHER" id="PTHR47331">
    <property type="entry name" value="PHD-TYPE DOMAIN-CONTAINING PROTEIN"/>
    <property type="match status" value="1"/>
</dbReference>
<feature type="region of interest" description="Disordered" evidence="1">
    <location>
        <begin position="254"/>
        <end position="277"/>
    </location>
</feature>
<feature type="compositionally biased region" description="Basic and acidic residues" evidence="1">
    <location>
        <begin position="163"/>
        <end position="175"/>
    </location>
</feature>